<dbReference type="InterPro" id="IPR037185">
    <property type="entry name" value="EmrE-like"/>
</dbReference>
<proteinExistence type="inferred from homology"/>
<keyword evidence="6" id="KW-0441">Lipid A biosynthesis</keyword>
<keyword evidence="7 12" id="KW-0812">Transmembrane</keyword>
<sequence>MQKLDEATFVMAHTNEAVAEPRRIGGLTVSTWILILVATVMGIVGQTMLKHGMTQMGALTVSYETVPNIVWQIIRSPFVVGGLMIYGFGTFFWLITLSRIDLSVAYPLVSLNHVLLFFIGWLILREHVTPMRAMGVGVICLGMILVARS</sequence>
<feature type="transmembrane region" description="Helical" evidence="12">
    <location>
        <begin position="104"/>
        <end position="124"/>
    </location>
</feature>
<gene>
    <name evidence="14" type="ORF">EYB53_014060</name>
</gene>
<dbReference type="PANTHER" id="PTHR30561:SF9">
    <property type="entry name" value="4-AMINO-4-DEOXY-L-ARABINOSE-PHOSPHOUNDECAPRENOL FLIPPASE SUBUNIT ARNF-RELATED"/>
    <property type="match status" value="1"/>
</dbReference>
<comment type="subcellular location">
    <subcellularLocation>
        <location evidence="1">Cell membrane</location>
        <topology evidence="1">Multi-pass membrane protein</topology>
    </subcellularLocation>
</comment>
<evidence type="ECO:0000256" key="12">
    <source>
        <dbReference type="SAM" id="Phobius"/>
    </source>
</evidence>
<dbReference type="SUPFAM" id="SSF103481">
    <property type="entry name" value="Multidrug resistance efflux transporter EmrE"/>
    <property type="match status" value="1"/>
</dbReference>
<feature type="transmembrane region" description="Helical" evidence="12">
    <location>
        <begin position="130"/>
        <end position="147"/>
    </location>
</feature>
<keyword evidence="15" id="KW-1185">Reference proteome</keyword>
<evidence type="ECO:0000256" key="10">
    <source>
        <dbReference type="ARBA" id="ARBA00023098"/>
    </source>
</evidence>
<name>A0ABS4DBL3_9CHLR</name>
<feature type="domain" description="EamA" evidence="13">
    <location>
        <begin position="78"/>
        <end position="147"/>
    </location>
</feature>
<evidence type="ECO:0000259" key="13">
    <source>
        <dbReference type="Pfam" id="PF00892"/>
    </source>
</evidence>
<dbReference type="Pfam" id="PF00892">
    <property type="entry name" value="EamA"/>
    <property type="match status" value="1"/>
</dbReference>
<evidence type="ECO:0000256" key="8">
    <source>
        <dbReference type="ARBA" id="ARBA00022985"/>
    </source>
</evidence>
<evidence type="ECO:0000256" key="7">
    <source>
        <dbReference type="ARBA" id="ARBA00022692"/>
    </source>
</evidence>
<keyword evidence="4" id="KW-0444">Lipid biosynthesis</keyword>
<keyword evidence="11 12" id="KW-0472">Membrane</keyword>
<dbReference type="EMBL" id="SIJK02000024">
    <property type="protein sequence ID" value="MBP1466834.1"/>
    <property type="molecule type" value="Genomic_DNA"/>
</dbReference>
<organism evidence="14 15">
    <name type="scientific">Candidatus Chloroploca mongolica</name>
    <dbReference type="NCBI Taxonomy" id="2528176"/>
    <lineage>
        <taxon>Bacteria</taxon>
        <taxon>Bacillati</taxon>
        <taxon>Chloroflexota</taxon>
        <taxon>Chloroflexia</taxon>
        <taxon>Chloroflexales</taxon>
        <taxon>Chloroflexineae</taxon>
        <taxon>Oscillochloridaceae</taxon>
        <taxon>Candidatus Chloroploca</taxon>
    </lineage>
</organism>
<keyword evidence="10" id="KW-0443">Lipid metabolism</keyword>
<keyword evidence="3" id="KW-1003">Cell membrane</keyword>
<evidence type="ECO:0000256" key="3">
    <source>
        <dbReference type="ARBA" id="ARBA00022475"/>
    </source>
</evidence>
<dbReference type="Gene3D" id="1.10.3730.20">
    <property type="match status" value="1"/>
</dbReference>
<feature type="transmembrane region" description="Helical" evidence="12">
    <location>
        <begin position="29"/>
        <end position="49"/>
    </location>
</feature>
<evidence type="ECO:0000256" key="2">
    <source>
        <dbReference type="ARBA" id="ARBA00007362"/>
    </source>
</evidence>
<keyword evidence="5" id="KW-0997">Cell inner membrane</keyword>
<dbReference type="InterPro" id="IPR000620">
    <property type="entry name" value="EamA_dom"/>
</dbReference>
<evidence type="ECO:0000256" key="5">
    <source>
        <dbReference type="ARBA" id="ARBA00022519"/>
    </source>
</evidence>
<feature type="transmembrane region" description="Helical" evidence="12">
    <location>
        <begin position="69"/>
        <end position="97"/>
    </location>
</feature>
<keyword evidence="8" id="KW-0448">Lipopolysaccharide biosynthesis</keyword>
<comment type="similarity">
    <text evidence="2">Belongs to the EamA transporter family.</text>
</comment>
<dbReference type="InterPro" id="IPR000390">
    <property type="entry name" value="Small_drug/metabolite_transptr"/>
</dbReference>
<protein>
    <submittedName>
        <fullName evidence="14">EamA family transporter</fullName>
    </submittedName>
</protein>
<evidence type="ECO:0000256" key="1">
    <source>
        <dbReference type="ARBA" id="ARBA00004651"/>
    </source>
</evidence>
<comment type="caution">
    <text evidence="14">The sequence shown here is derived from an EMBL/GenBank/DDBJ whole genome shotgun (WGS) entry which is preliminary data.</text>
</comment>
<keyword evidence="9 12" id="KW-1133">Transmembrane helix</keyword>
<evidence type="ECO:0000256" key="9">
    <source>
        <dbReference type="ARBA" id="ARBA00022989"/>
    </source>
</evidence>
<evidence type="ECO:0000256" key="4">
    <source>
        <dbReference type="ARBA" id="ARBA00022516"/>
    </source>
</evidence>
<dbReference type="PANTHER" id="PTHR30561">
    <property type="entry name" value="SMR FAMILY PROTON-DEPENDENT DRUG EFFLUX TRANSPORTER SUGE"/>
    <property type="match status" value="1"/>
</dbReference>
<dbReference type="Proteomes" id="UP001193081">
    <property type="component" value="Unassembled WGS sequence"/>
</dbReference>
<evidence type="ECO:0000313" key="14">
    <source>
        <dbReference type="EMBL" id="MBP1466834.1"/>
    </source>
</evidence>
<evidence type="ECO:0000256" key="11">
    <source>
        <dbReference type="ARBA" id="ARBA00023136"/>
    </source>
</evidence>
<evidence type="ECO:0000256" key="6">
    <source>
        <dbReference type="ARBA" id="ARBA00022556"/>
    </source>
</evidence>
<accession>A0ABS4DBL3</accession>
<reference evidence="14 15" key="1">
    <citation type="submission" date="2021-03" db="EMBL/GenBank/DDBJ databases">
        <authorList>
            <person name="Grouzdev D.S."/>
        </authorList>
    </citation>
    <scope>NUCLEOTIDE SEQUENCE [LARGE SCALE GENOMIC DNA]</scope>
    <source>
        <strain evidence="14 15">M50-1</strain>
    </source>
</reference>
<evidence type="ECO:0000313" key="15">
    <source>
        <dbReference type="Proteomes" id="UP001193081"/>
    </source>
</evidence>
<dbReference type="RefSeq" id="WP_135478970.1">
    <property type="nucleotide sequence ID" value="NZ_SIJK02000024.1"/>
</dbReference>